<evidence type="ECO:0000256" key="14">
    <source>
        <dbReference type="ARBA" id="ARBA00023280"/>
    </source>
</evidence>
<dbReference type="GO" id="GO:0039648">
    <property type="term" value="P:symbiont-mediated perturbation of host ubiquitin-like protein modification"/>
    <property type="evidence" value="ECO:0007669"/>
    <property type="project" value="UniProtKB-UniRule"/>
</dbReference>
<dbReference type="GO" id="GO:0039502">
    <property type="term" value="P:symbiont-mediated suppression of host type I interferon-mediated signaling pathway"/>
    <property type="evidence" value="ECO:0007669"/>
    <property type="project" value="UniProtKB-UniRule"/>
</dbReference>
<evidence type="ECO:0000256" key="9">
    <source>
        <dbReference type="ARBA" id="ARBA00023015"/>
    </source>
</evidence>
<dbReference type="Proteomes" id="UP000124360">
    <property type="component" value="Genome"/>
</dbReference>
<dbReference type="EMBL" id="HG793868">
    <property type="protein sequence ID" value="CDK37031.1"/>
    <property type="molecule type" value="Genomic_DNA"/>
</dbReference>
<dbReference type="InterPro" id="IPR038575">
    <property type="entry name" value="E6_sf"/>
</dbReference>
<dbReference type="GO" id="GO:0052150">
    <property type="term" value="P:symbiont-mediated perturbation of host apoptosis"/>
    <property type="evidence" value="ECO:0007669"/>
    <property type="project" value="UniProtKB-KW"/>
</dbReference>
<keyword evidence="8 16" id="KW-0862">Zinc</keyword>
<dbReference type="EMBL" id="HG793824">
    <property type="protein sequence ID" value="CDK36635.1"/>
    <property type="molecule type" value="Genomic_DNA"/>
</dbReference>
<evidence type="ECO:0000256" key="11">
    <source>
        <dbReference type="ARBA" id="ARBA00023159"/>
    </source>
</evidence>
<keyword evidence="7 16" id="KW-0863">Zinc-finger</keyword>
<dbReference type="EMBL" id="MZ617407">
    <property type="protein sequence ID" value="QXW15341.1"/>
    <property type="molecule type" value="Genomic_DNA"/>
</dbReference>
<keyword evidence="5 16" id="KW-1090">Inhibition of host innate immune response by virus</keyword>
<evidence type="ECO:0000256" key="4">
    <source>
        <dbReference type="ARBA" id="ARBA00022581"/>
    </source>
</evidence>
<keyword evidence="2 16" id="KW-0244">Early protein</keyword>
<evidence type="ECO:0000256" key="5">
    <source>
        <dbReference type="ARBA" id="ARBA00022632"/>
    </source>
</evidence>
<dbReference type="Proteomes" id="UP000121222">
    <property type="component" value="Genome"/>
</dbReference>
<feature type="zinc finger region" evidence="16">
    <location>
        <begin position="104"/>
        <end position="140"/>
    </location>
</feature>
<evidence type="ECO:0000256" key="6">
    <source>
        <dbReference type="ARBA" id="ARBA00022723"/>
    </source>
</evidence>
<dbReference type="HAMAP" id="MF_04006">
    <property type="entry name" value="HPV_E6"/>
    <property type="match status" value="1"/>
</dbReference>
<proteinExistence type="inferred from homology"/>
<evidence type="ECO:0000313" key="24">
    <source>
        <dbReference type="Proteomes" id="UP000124360"/>
    </source>
</evidence>
<evidence type="ECO:0000256" key="12">
    <source>
        <dbReference type="ARBA" id="ARBA00023163"/>
    </source>
</evidence>
<dbReference type="GO" id="GO:0006355">
    <property type="term" value="P:regulation of DNA-templated transcription"/>
    <property type="evidence" value="ECO:0007669"/>
    <property type="project" value="UniProtKB-UniRule"/>
</dbReference>
<dbReference type="GO" id="GO:0042025">
    <property type="term" value="C:host cell nucleus"/>
    <property type="evidence" value="ECO:0007669"/>
    <property type="project" value="UniProtKB-SubCell"/>
</dbReference>
<evidence type="ECO:0000256" key="16">
    <source>
        <dbReference type="HAMAP-Rule" id="MF_04006"/>
    </source>
</evidence>
<dbReference type="Gene3D" id="3.30.240.40">
    <property type="entry name" value="E6 early regulatory protein"/>
    <property type="match status" value="2"/>
</dbReference>
<dbReference type="GO" id="GO:0030430">
    <property type="term" value="C:host cell cytoplasm"/>
    <property type="evidence" value="ECO:0007669"/>
    <property type="project" value="UniProtKB-SubCell"/>
</dbReference>
<keyword evidence="11 16" id="KW-0010">Activator</keyword>
<keyword evidence="9 16" id="KW-0805">Transcription regulation</keyword>
<keyword evidence="12 16" id="KW-0804">Transcription</keyword>
<evidence type="ECO:0000256" key="2">
    <source>
        <dbReference type="ARBA" id="ARBA00022518"/>
    </source>
</evidence>
<name>A0A024HUI3_9PAPI</name>
<evidence type="ECO:0000256" key="17">
    <source>
        <dbReference type="RuleBase" id="RU363123"/>
    </source>
</evidence>
<dbReference type="InterPro" id="IPR001334">
    <property type="entry name" value="E6"/>
</dbReference>
<evidence type="ECO:0000313" key="18">
    <source>
        <dbReference type="EMBL" id="CDK36635.1"/>
    </source>
</evidence>
<feature type="zinc finger region" evidence="16">
    <location>
        <begin position="31"/>
        <end position="67"/>
    </location>
</feature>
<comment type="similarity">
    <text evidence="1 17">Belongs to the papillomaviridae E6 protein family.</text>
</comment>
<accession>A0A024HUI3</accession>
<evidence type="ECO:0000313" key="23">
    <source>
        <dbReference type="Proteomes" id="UP000121222"/>
    </source>
</evidence>
<keyword evidence="10 16" id="KW-0238">DNA-binding</keyword>
<dbReference type="GO" id="GO:0008270">
    <property type="term" value="F:zinc ion binding"/>
    <property type="evidence" value="ECO:0007669"/>
    <property type="project" value="UniProtKB-KW"/>
</dbReference>
<comment type="caution">
    <text evidence="16">Lacks conserved residue(s) required for the propagation of feature annotation.</text>
</comment>
<keyword evidence="3 16" id="KW-1048">Host nucleus</keyword>
<evidence type="ECO:0000256" key="7">
    <source>
        <dbReference type="ARBA" id="ARBA00022771"/>
    </source>
</evidence>
<dbReference type="GO" id="GO:0003677">
    <property type="term" value="F:DNA binding"/>
    <property type="evidence" value="ECO:0007669"/>
    <property type="project" value="UniProtKB-UniRule"/>
</dbReference>
<dbReference type="SUPFAM" id="SSF161229">
    <property type="entry name" value="E6 C-terminal domain-like"/>
    <property type="match status" value="2"/>
</dbReference>
<keyword evidence="6 16" id="KW-0479">Metal-binding</keyword>
<comment type="function">
    <text evidence="16">Plays a major role in the induction and maintenance of cellular transformation. E6 associates with host UBE3A/E6-AP ubiquitin-protein ligase and modulates its activity. Sequesters tumor suppressor TP53 in the host cytoplasm and modulates its activity by interacting with host EP300 that results in the reduction of TP53 acetylation and activation. In turn, apoptosis induced by DNA damage is inhibited. E6 protects also host keratinocytes from apoptosis by mediating the degradation of host BAK1. May also inhibit host immune response.</text>
</comment>
<evidence type="ECO:0000256" key="13">
    <source>
        <dbReference type="ARBA" id="ARBA00023200"/>
    </source>
</evidence>
<dbReference type="Proteomes" id="UP000118258">
    <property type="component" value="Genome"/>
</dbReference>
<dbReference type="EMBL" id="HG793894">
    <property type="protein sequence ID" value="CDK37265.1"/>
    <property type="molecule type" value="Genomic_DNA"/>
</dbReference>
<keyword evidence="4 16" id="KW-0945">Host-virus interaction</keyword>
<evidence type="ECO:0000313" key="20">
    <source>
        <dbReference type="EMBL" id="CDK37265.1"/>
    </source>
</evidence>
<evidence type="ECO:0000313" key="21">
    <source>
        <dbReference type="EMBL" id="QXW15341.1"/>
    </source>
</evidence>
<evidence type="ECO:0000256" key="8">
    <source>
        <dbReference type="ARBA" id="ARBA00022833"/>
    </source>
</evidence>
<dbReference type="GO" id="GO:0006351">
    <property type="term" value="P:DNA-templated transcription"/>
    <property type="evidence" value="ECO:0007669"/>
    <property type="project" value="UniProtKB-UniRule"/>
</dbReference>
<dbReference type="Pfam" id="PF00518">
    <property type="entry name" value="E6"/>
    <property type="match status" value="1"/>
</dbReference>
<organism evidence="20 24">
    <name type="scientific">Human papillomavirus type 6</name>
    <dbReference type="NCBI Taxonomy" id="31552"/>
    <lineage>
        <taxon>Viruses</taxon>
        <taxon>Monodnaviria</taxon>
        <taxon>Shotokuvirae</taxon>
        <taxon>Cossaviricota</taxon>
        <taxon>Papovaviricetes</taxon>
        <taxon>Zurhausenvirales</taxon>
        <taxon>Papillomaviridae</taxon>
        <taxon>Firstpapillomavirinae</taxon>
        <taxon>Alphapapillomavirus</taxon>
        <taxon>Alphapapillomavirus 10</taxon>
    </lineage>
</organism>
<evidence type="ECO:0000256" key="1">
    <source>
        <dbReference type="ARBA" id="ARBA00006346"/>
    </source>
</evidence>
<comment type="subunit">
    <text evidence="16">Forms homodimers. Interacts with ubiquitin-protein ligase UBE3A/E6-AP; this interaction stimulates UBE3A ubiquitin activity. Interacts with host TP53 and EP300; this interaction inhibits TP53 activity.</text>
</comment>
<keyword evidence="13 16" id="KW-1035">Host cytoplasm</keyword>
<comment type="miscellaneous">
    <text evidence="16">Belongs to the low risk human alphapapillomavirus family. The cancer-causing human papillomavirus E6 protein has a unique carboxy terminal PDZ domain containing substrate but low risk E6s do not possess this domain.</text>
</comment>
<sequence length="150" mass="17348">MESANASTSATTIDQLCKTFNLSMHTLQINCVFCKNALTTAEIYSYAYKQLKVLFRGDYPYAACACCLEFHGKINQYRHFDYAGYATTVEEETKQDILDVLIRCYLCHKPLCEVEKVKHILTKARFIKLNCTWKGRCLHCWTTCMEDMLP</sequence>
<reference evidence="22 23" key="1">
    <citation type="journal article" date="2014" name="J. Virol.">
        <title>Global genomic diversity of human papillomavirus type 6 (HPV6) based on 724 isolates and 190 complete genome sequences.</title>
        <authorList>
            <person name="Jelen M.M."/>
            <person name="Chen Z."/>
            <person name="Kocjan B.J."/>
            <person name="Burt F.J."/>
            <person name="Chan P.K."/>
            <person name="Chouhy D."/>
            <person name="Combrinck C.E."/>
            <person name="Coutlee F."/>
            <person name="Estrade C."/>
            <person name="Ferenczy A."/>
            <person name="Fiander A."/>
            <person name="Franco E.L."/>
            <person name="Garland S.M."/>
            <person name="Giri A.A."/>
            <person name="Gonzalez J.V."/>
            <person name="Groning A."/>
            <person name="Heidrich K."/>
            <person name="Hibbitts S."/>
            <person name="Hosnjak L."/>
            <person name="Luk T.N."/>
            <person name="Marinic K."/>
            <person name="Matsukura T."/>
            <person name="Neumann A."/>
            <person name="Ostrbenk A."/>
            <person name="Picconi M.A."/>
            <person name="Richardson H."/>
            <person name="Sagadin M."/>
            <person name="Sahli R."/>
            <person name="Seedat R.Y."/>
            <person name="Seme K."/>
            <person name="Severini A."/>
            <person name="Sinchi J.L."/>
            <person name="Smahelova J."/>
            <person name="Tabrizi S.N."/>
            <person name="Tachezy R."/>
            <person name="Tohme S."/>
            <person name="Uloza V."/>
            <person name="Vitkauskiene A."/>
            <person name="Wong Y.W."/>
            <person name="Zidovec Lepej S."/>
            <person name="Burk R.D."/>
            <person name="Poljak M."/>
        </authorList>
    </citation>
    <scope>NUCLEOTIDE SEQUENCE [LARGE SCALE GENOMIC DNA]</scope>
    <source>
        <strain evidence="18">16</strain>
        <strain evidence="19">60</strain>
        <strain evidence="20">86</strain>
    </source>
</reference>
<evidence type="ECO:0000313" key="19">
    <source>
        <dbReference type="EMBL" id="CDK37031.1"/>
    </source>
</evidence>
<evidence type="ECO:0000256" key="3">
    <source>
        <dbReference type="ARBA" id="ARBA00022562"/>
    </source>
</evidence>
<dbReference type="GO" id="GO:0052170">
    <property type="term" value="P:symbiont-mediated suppression of host innate immune response"/>
    <property type="evidence" value="ECO:0007669"/>
    <property type="project" value="UniProtKB-KW"/>
</dbReference>
<evidence type="ECO:0000256" key="10">
    <source>
        <dbReference type="ARBA" id="ARBA00023125"/>
    </source>
</evidence>
<keyword evidence="15 16" id="KW-1119">Modulation of host cell apoptosis by virus</keyword>
<evidence type="ECO:0000256" key="15">
    <source>
        <dbReference type="ARBA" id="ARBA00023323"/>
    </source>
</evidence>
<comment type="subcellular location">
    <subcellularLocation>
        <location evidence="16 17">Host cytoplasm</location>
    </subcellularLocation>
    <subcellularLocation>
        <location evidence="16 17">Host nucleus</location>
    </subcellularLocation>
</comment>
<reference evidence="21" key="2">
    <citation type="submission" date="2021-07" db="EMBL/GenBank/DDBJ databases">
        <authorList>
            <person name="Zhang C."/>
        </authorList>
    </citation>
    <scope>NUCLEOTIDE SEQUENCE</scope>
    <source>
        <strain evidence="21">1226</strain>
    </source>
</reference>
<evidence type="ECO:0000313" key="22">
    <source>
        <dbReference type="Proteomes" id="UP000118258"/>
    </source>
</evidence>
<gene>
    <name evidence="16 20" type="primary">E6</name>
</gene>
<keyword evidence="14 16" id="KW-0899">Viral immunoevasion</keyword>
<protein>
    <recommendedName>
        <fullName evidence="16 17">Protein E6</fullName>
    </recommendedName>
</protein>